<evidence type="ECO:0000313" key="9">
    <source>
        <dbReference type="Proteomes" id="UP000254958"/>
    </source>
</evidence>
<keyword evidence="8" id="KW-0687">Ribonucleoprotein</keyword>
<accession>A0A370G4C0</accession>
<comment type="caution">
    <text evidence="8">The sequence shown here is derived from an EMBL/GenBank/DDBJ whole genome shotgun (WGS) entry which is preliminary data.</text>
</comment>
<comment type="catalytic activity">
    <reaction evidence="6">
        <text>L-lysyl-[protein] + 3 S-adenosyl-L-methionine = N(6),N(6),N(6)-trimethyl-L-lysyl-[protein] + 3 S-adenosyl-L-homocysteine + 3 H(+)</text>
        <dbReference type="Rhea" id="RHEA:54192"/>
        <dbReference type="Rhea" id="RHEA-COMP:9752"/>
        <dbReference type="Rhea" id="RHEA-COMP:13826"/>
        <dbReference type="ChEBI" id="CHEBI:15378"/>
        <dbReference type="ChEBI" id="CHEBI:29969"/>
        <dbReference type="ChEBI" id="CHEBI:57856"/>
        <dbReference type="ChEBI" id="CHEBI:59789"/>
        <dbReference type="ChEBI" id="CHEBI:61961"/>
    </reaction>
</comment>
<dbReference type="EMBL" id="JABEQI010000003">
    <property type="protein sequence ID" value="MBB2186181.1"/>
    <property type="molecule type" value="Genomic_DNA"/>
</dbReference>
<dbReference type="RefSeq" id="WP_114726858.1">
    <property type="nucleotide sequence ID" value="NZ_BJMI01000002.1"/>
</dbReference>
<keyword evidence="2 6" id="KW-0963">Cytoplasm</keyword>
<dbReference type="CDD" id="cd02440">
    <property type="entry name" value="AdoMet_MTases"/>
    <property type="match status" value="1"/>
</dbReference>
<dbReference type="Proteomes" id="UP000562982">
    <property type="component" value="Unassembled WGS sequence"/>
</dbReference>
<dbReference type="OrthoDB" id="9785995at2"/>
<reference evidence="7 10" key="2">
    <citation type="submission" date="2020-04" db="EMBL/GenBank/DDBJ databases">
        <title>Description of novel Gluconacetobacter.</title>
        <authorList>
            <person name="Sombolestani A."/>
        </authorList>
    </citation>
    <scope>NUCLEOTIDE SEQUENCE [LARGE SCALE GENOMIC DNA]</scope>
    <source>
        <strain evidence="7 10">LMG 1382</strain>
    </source>
</reference>
<comment type="function">
    <text evidence="6">Methylates ribosomal protein L11.</text>
</comment>
<dbReference type="SUPFAM" id="SSF53335">
    <property type="entry name" value="S-adenosyl-L-methionine-dependent methyltransferases"/>
    <property type="match status" value="1"/>
</dbReference>
<comment type="subcellular location">
    <subcellularLocation>
        <location evidence="6">Cytoplasm</location>
    </subcellularLocation>
</comment>
<reference evidence="8 9" key="1">
    <citation type="submission" date="2018-07" db="EMBL/GenBank/DDBJ databases">
        <title>Genomic Encyclopedia of Type Strains, Phase IV (KMG-IV): sequencing the most valuable type-strain genomes for metagenomic binning, comparative biology and taxonomic classification.</title>
        <authorList>
            <person name="Goeker M."/>
        </authorList>
    </citation>
    <scope>NUCLEOTIDE SEQUENCE [LARGE SCALE GENOMIC DNA]</scope>
    <source>
        <strain evidence="8 9">DSM 5603</strain>
    </source>
</reference>
<evidence type="ECO:0000256" key="2">
    <source>
        <dbReference type="ARBA" id="ARBA00022490"/>
    </source>
</evidence>
<feature type="binding site" evidence="6">
    <location>
        <position position="187"/>
    </location>
    <ligand>
        <name>S-adenosyl-L-methionine</name>
        <dbReference type="ChEBI" id="CHEBI:59789"/>
    </ligand>
</feature>
<dbReference type="PANTHER" id="PTHR43648:SF1">
    <property type="entry name" value="ELECTRON TRANSFER FLAVOPROTEIN BETA SUBUNIT LYSINE METHYLTRANSFERASE"/>
    <property type="match status" value="1"/>
</dbReference>
<organism evidence="8 9">
    <name type="scientific">Gluconacetobacter liquefaciens</name>
    <name type="common">Acetobacter liquefaciens</name>
    <dbReference type="NCBI Taxonomy" id="89584"/>
    <lineage>
        <taxon>Bacteria</taxon>
        <taxon>Pseudomonadati</taxon>
        <taxon>Pseudomonadota</taxon>
        <taxon>Alphaproteobacteria</taxon>
        <taxon>Acetobacterales</taxon>
        <taxon>Acetobacteraceae</taxon>
        <taxon>Gluconacetobacter</taxon>
    </lineage>
</organism>
<dbReference type="GO" id="GO:0032259">
    <property type="term" value="P:methylation"/>
    <property type="evidence" value="ECO:0007669"/>
    <property type="project" value="UniProtKB-KW"/>
</dbReference>
<keyword evidence="3 6" id="KW-0489">Methyltransferase</keyword>
<evidence type="ECO:0000256" key="5">
    <source>
        <dbReference type="ARBA" id="ARBA00022691"/>
    </source>
</evidence>
<dbReference type="PANTHER" id="PTHR43648">
    <property type="entry name" value="ELECTRON TRANSFER FLAVOPROTEIN BETA SUBUNIT LYSINE METHYLTRANSFERASE"/>
    <property type="match status" value="1"/>
</dbReference>
<dbReference type="Pfam" id="PF06325">
    <property type="entry name" value="PrmA"/>
    <property type="match status" value="1"/>
</dbReference>
<dbReference type="GO" id="GO:0008276">
    <property type="term" value="F:protein methyltransferase activity"/>
    <property type="evidence" value="ECO:0007669"/>
    <property type="project" value="UniProtKB-UniRule"/>
</dbReference>
<name>A0A370G4C0_GLULI</name>
<proteinExistence type="inferred from homology"/>
<feature type="binding site" evidence="6">
    <location>
        <position position="165"/>
    </location>
    <ligand>
        <name>S-adenosyl-L-methionine</name>
        <dbReference type="ChEBI" id="CHEBI:59789"/>
    </ligand>
</feature>
<gene>
    <name evidence="6" type="primary">prmA</name>
    <name evidence="8" type="ORF">C7453_103177</name>
    <name evidence="7" type="ORF">HLH32_07235</name>
</gene>
<evidence type="ECO:0000256" key="1">
    <source>
        <dbReference type="ARBA" id="ARBA00009741"/>
    </source>
</evidence>
<evidence type="ECO:0000256" key="3">
    <source>
        <dbReference type="ARBA" id="ARBA00022603"/>
    </source>
</evidence>
<comment type="similarity">
    <text evidence="1 6">Belongs to the methyltransferase superfamily. PrmA family.</text>
</comment>
<dbReference type="EMBL" id="QQAW01000003">
    <property type="protein sequence ID" value="RDI38717.1"/>
    <property type="molecule type" value="Genomic_DNA"/>
</dbReference>
<dbReference type="InterPro" id="IPR029063">
    <property type="entry name" value="SAM-dependent_MTases_sf"/>
</dbReference>
<dbReference type="Gene3D" id="3.40.50.150">
    <property type="entry name" value="Vaccinia Virus protein VP39"/>
    <property type="match status" value="1"/>
</dbReference>
<keyword evidence="8" id="KW-0689">Ribosomal protein</keyword>
<protein>
    <recommendedName>
        <fullName evidence="6">Ribosomal protein L11 methyltransferase</fullName>
        <shortName evidence="6">L11 Mtase</shortName>
        <ecNumber evidence="6">2.1.1.-</ecNumber>
    </recommendedName>
</protein>
<dbReference type="InterPro" id="IPR050078">
    <property type="entry name" value="Ribosomal_L11_MeTrfase_PrmA"/>
</dbReference>
<dbReference type="InterPro" id="IPR004498">
    <property type="entry name" value="Ribosomal_PrmA_MeTrfase"/>
</dbReference>
<feature type="binding site" evidence="6">
    <location>
        <position position="143"/>
    </location>
    <ligand>
        <name>S-adenosyl-L-methionine</name>
        <dbReference type="ChEBI" id="CHEBI:59789"/>
    </ligand>
</feature>
<keyword evidence="5 6" id="KW-0949">S-adenosyl-L-methionine</keyword>
<evidence type="ECO:0000313" key="10">
    <source>
        <dbReference type="Proteomes" id="UP000562982"/>
    </source>
</evidence>
<dbReference type="AlphaFoldDB" id="A0A370G4C0"/>
<evidence type="ECO:0000313" key="8">
    <source>
        <dbReference type="EMBL" id="RDI38717.1"/>
    </source>
</evidence>
<sequence length="304" mass="32601">MTSLTRRHATELETIAVTVPADAVMAYEDALSVVCSTIGIFEVDDTQILWRVEGVRDLGYGEAELTAALALAAAVSGHAAELERTRTEAEGWLARTYESFPEQDVGQRFVVRGTHLEGPTQSRRIAITLDAGMAFGSGEHGSTRGCLRALEQVAHRRPRRILDMGCGSGILAMAAAALLHRPVLAVDIDPWSVRTTQQNAALNGLSTLVAARLGNGWRTPGLKRHAPFDLIFANILARPLCLMAKDLAAHLAPGGTAILAGLLNSQARMVVAAHRRQGLVLERHLTEGDWSTLVLRRPDGATGA</sequence>
<keyword evidence="9" id="KW-1185">Reference proteome</keyword>
<evidence type="ECO:0000256" key="6">
    <source>
        <dbReference type="HAMAP-Rule" id="MF_00735"/>
    </source>
</evidence>
<keyword evidence="4 6" id="KW-0808">Transferase</keyword>
<evidence type="ECO:0000313" key="7">
    <source>
        <dbReference type="EMBL" id="MBB2186181.1"/>
    </source>
</evidence>
<dbReference type="HAMAP" id="MF_00735">
    <property type="entry name" value="Methyltr_PrmA"/>
    <property type="match status" value="1"/>
</dbReference>
<evidence type="ECO:0000256" key="4">
    <source>
        <dbReference type="ARBA" id="ARBA00022679"/>
    </source>
</evidence>
<feature type="binding site" evidence="6">
    <location>
        <position position="234"/>
    </location>
    <ligand>
        <name>S-adenosyl-L-methionine</name>
        <dbReference type="ChEBI" id="CHEBI:59789"/>
    </ligand>
</feature>
<dbReference type="GO" id="GO:0005840">
    <property type="term" value="C:ribosome"/>
    <property type="evidence" value="ECO:0007669"/>
    <property type="project" value="UniProtKB-KW"/>
</dbReference>
<dbReference type="Proteomes" id="UP000254958">
    <property type="component" value="Unassembled WGS sequence"/>
</dbReference>
<dbReference type="EC" id="2.1.1.-" evidence="6"/>
<dbReference type="GO" id="GO:0005737">
    <property type="term" value="C:cytoplasm"/>
    <property type="evidence" value="ECO:0007669"/>
    <property type="project" value="UniProtKB-SubCell"/>
</dbReference>